<dbReference type="RefSeq" id="WP_380941506.1">
    <property type="nucleotide sequence ID" value="NZ_JBHUFC010000009.1"/>
</dbReference>
<dbReference type="EMBL" id="JBHUFC010000009">
    <property type="protein sequence ID" value="MFD1789191.1"/>
    <property type="molecule type" value="Genomic_DNA"/>
</dbReference>
<dbReference type="Proteomes" id="UP001597283">
    <property type="component" value="Unassembled WGS sequence"/>
</dbReference>
<protein>
    <submittedName>
        <fullName evidence="1">Proline hydroxylase</fullName>
    </submittedName>
</protein>
<evidence type="ECO:0000313" key="1">
    <source>
        <dbReference type="EMBL" id="MFD1789191.1"/>
    </source>
</evidence>
<gene>
    <name evidence="1" type="ORF">ACFSC3_16640</name>
</gene>
<name>A0ABW4NH80_9SPHN</name>
<accession>A0ABW4NH80</accession>
<evidence type="ECO:0000313" key="2">
    <source>
        <dbReference type="Proteomes" id="UP001597283"/>
    </source>
</evidence>
<organism evidence="1 2">
    <name type="scientific">Sphingomonas floccifaciens</name>
    <dbReference type="NCBI Taxonomy" id="1844115"/>
    <lineage>
        <taxon>Bacteria</taxon>
        <taxon>Pseudomonadati</taxon>
        <taxon>Pseudomonadota</taxon>
        <taxon>Alphaproteobacteria</taxon>
        <taxon>Sphingomonadales</taxon>
        <taxon>Sphingomonadaceae</taxon>
        <taxon>Sphingomonas</taxon>
    </lineage>
</organism>
<proteinExistence type="predicted"/>
<reference evidence="2" key="1">
    <citation type="journal article" date="2019" name="Int. J. Syst. Evol. Microbiol.">
        <title>The Global Catalogue of Microorganisms (GCM) 10K type strain sequencing project: providing services to taxonomists for standard genome sequencing and annotation.</title>
        <authorList>
            <consortium name="The Broad Institute Genomics Platform"/>
            <consortium name="The Broad Institute Genome Sequencing Center for Infectious Disease"/>
            <person name="Wu L."/>
            <person name="Ma J."/>
        </authorList>
    </citation>
    <scope>NUCLEOTIDE SEQUENCE [LARGE SCALE GENOMIC DNA]</scope>
    <source>
        <strain evidence="2">Q85</strain>
    </source>
</reference>
<sequence>MTTSVLSLALNPGLDVEALRRCYAQEGRVSIGEVLSNASAQALYEHLAARDDWLQLINAGEKLFELSRSVRRDMPAQKSDALDAAVYAGARAGFQFRYETVRVPDGVAERASSDDPLTDVADFLSQGPARDMLRTITGVEAIDFADAQATAYAPGDFLTAHDDAVAGKKRHAAYVLGLRTRPKIRLSDFSQL</sequence>
<keyword evidence="2" id="KW-1185">Reference proteome</keyword>
<comment type="caution">
    <text evidence="1">The sequence shown here is derived from an EMBL/GenBank/DDBJ whole genome shotgun (WGS) entry which is preliminary data.</text>
</comment>
<dbReference type="Gene3D" id="2.60.120.620">
    <property type="entry name" value="q2cbj1_9rhob like domain"/>
    <property type="match status" value="1"/>
</dbReference>